<evidence type="ECO:0000313" key="1">
    <source>
        <dbReference type="EMBL" id="QNR65531.1"/>
    </source>
</evidence>
<reference evidence="1 2" key="1">
    <citation type="submission" date="2020-09" db="EMBL/GenBank/DDBJ databases">
        <title>Characterization of Paenibacillus peoriae strain ZF390 with broad-spectrum antimicrobial activity as a potential biocontrol agent.</title>
        <authorList>
            <person name="Li L."/>
            <person name="Zhao Y."/>
            <person name="Li B."/>
            <person name="Xie X."/>
        </authorList>
    </citation>
    <scope>NUCLEOTIDE SEQUENCE [LARGE SCALE GENOMIC DNA]</scope>
    <source>
        <strain evidence="1 2">ZF390</strain>
    </source>
</reference>
<proteinExistence type="predicted"/>
<accession>A0A7H0Y373</accession>
<sequence length="159" mass="18095">MAKKLTVSELNKLSKELGQTQTYPILDGQFEVTIKQNFKESSINNIFTGLIEVVEGIEKSQLTELTFSQIASQIGSTLMLREFTDLPIPNKNDFQTLIKVYENLLNTNIFVEVANKLPEVEVKKLEKRFKEIADNFAEIERKANEEMNSTETNSDADSE</sequence>
<name>A0A7H0Y373_9BACL</name>
<protein>
    <submittedName>
        <fullName evidence="1">Uncharacterized protein</fullName>
    </submittedName>
</protein>
<gene>
    <name evidence="1" type="ORF">IAQ67_16750</name>
</gene>
<dbReference type="RefSeq" id="WP_190297420.1">
    <property type="nucleotide sequence ID" value="NZ_CP061172.1"/>
</dbReference>
<dbReference type="Proteomes" id="UP000516384">
    <property type="component" value="Chromosome"/>
</dbReference>
<dbReference type="EMBL" id="CP061172">
    <property type="protein sequence ID" value="QNR65531.1"/>
    <property type="molecule type" value="Genomic_DNA"/>
</dbReference>
<organism evidence="1 2">
    <name type="scientific">Paenibacillus peoriae</name>
    <dbReference type="NCBI Taxonomy" id="59893"/>
    <lineage>
        <taxon>Bacteria</taxon>
        <taxon>Bacillati</taxon>
        <taxon>Bacillota</taxon>
        <taxon>Bacilli</taxon>
        <taxon>Bacillales</taxon>
        <taxon>Paenibacillaceae</taxon>
        <taxon>Paenibacillus</taxon>
    </lineage>
</organism>
<evidence type="ECO:0000313" key="2">
    <source>
        <dbReference type="Proteomes" id="UP000516384"/>
    </source>
</evidence>
<dbReference type="AlphaFoldDB" id="A0A7H0Y373"/>